<organism evidence="1 2">
    <name type="scientific">Nephila pilipes</name>
    <name type="common">Giant wood spider</name>
    <name type="synonym">Nephila maculata</name>
    <dbReference type="NCBI Taxonomy" id="299642"/>
    <lineage>
        <taxon>Eukaryota</taxon>
        <taxon>Metazoa</taxon>
        <taxon>Ecdysozoa</taxon>
        <taxon>Arthropoda</taxon>
        <taxon>Chelicerata</taxon>
        <taxon>Arachnida</taxon>
        <taxon>Araneae</taxon>
        <taxon>Araneomorphae</taxon>
        <taxon>Entelegynae</taxon>
        <taxon>Araneoidea</taxon>
        <taxon>Nephilidae</taxon>
        <taxon>Nephila</taxon>
    </lineage>
</organism>
<gene>
    <name evidence="1" type="ORF">NPIL_151421</name>
</gene>
<protein>
    <submittedName>
        <fullName evidence="1">Uncharacterized protein</fullName>
    </submittedName>
</protein>
<evidence type="ECO:0000313" key="2">
    <source>
        <dbReference type="Proteomes" id="UP000887013"/>
    </source>
</evidence>
<accession>A0A8X6UI34</accession>
<proteinExistence type="predicted"/>
<reference evidence="1" key="1">
    <citation type="submission" date="2020-08" db="EMBL/GenBank/DDBJ databases">
        <title>Multicomponent nature underlies the extraordinary mechanical properties of spider dragline silk.</title>
        <authorList>
            <person name="Kono N."/>
            <person name="Nakamura H."/>
            <person name="Mori M."/>
            <person name="Yoshida Y."/>
            <person name="Ohtoshi R."/>
            <person name="Malay A.D."/>
            <person name="Moran D.A.P."/>
            <person name="Tomita M."/>
            <person name="Numata K."/>
            <person name="Arakawa K."/>
        </authorList>
    </citation>
    <scope>NUCLEOTIDE SEQUENCE</scope>
</reference>
<evidence type="ECO:0000313" key="1">
    <source>
        <dbReference type="EMBL" id="GFU17241.1"/>
    </source>
</evidence>
<keyword evidence="2" id="KW-1185">Reference proteome</keyword>
<dbReference type="AlphaFoldDB" id="A0A8X6UI34"/>
<name>A0A8X6UI34_NEPPI</name>
<sequence>MDVQSSWSNRTETAMEANDVETINVDQGATLPASPASRSYYDKYFADNFVVTRRAIQGRNAYATWPRKLGITKKGDPEFLRIHEEL</sequence>
<dbReference type="EMBL" id="BMAW01126556">
    <property type="protein sequence ID" value="GFU17241.1"/>
    <property type="molecule type" value="Genomic_DNA"/>
</dbReference>
<dbReference type="Proteomes" id="UP000887013">
    <property type="component" value="Unassembled WGS sequence"/>
</dbReference>
<comment type="caution">
    <text evidence="1">The sequence shown here is derived from an EMBL/GenBank/DDBJ whole genome shotgun (WGS) entry which is preliminary data.</text>
</comment>